<evidence type="ECO:0000313" key="3">
    <source>
        <dbReference type="Proteomes" id="UP001179842"/>
    </source>
</evidence>
<dbReference type="GO" id="GO:0009036">
    <property type="term" value="F:type II site-specific deoxyribonuclease activity"/>
    <property type="evidence" value="ECO:0007669"/>
    <property type="project" value="UniProtKB-EC"/>
</dbReference>
<name>A0ABY8LU75_9BACT</name>
<accession>A0ABY8LU75</accession>
<evidence type="ECO:0000259" key="1">
    <source>
        <dbReference type="Pfam" id="PF04556"/>
    </source>
</evidence>
<dbReference type="InterPro" id="IPR007637">
    <property type="entry name" value="Restrct_endonuc_II_DpnII-like"/>
</dbReference>
<keyword evidence="3" id="KW-1185">Reference proteome</keyword>
<keyword evidence="2" id="KW-0255">Endonuclease</keyword>
<dbReference type="RefSeq" id="WP_280102089.1">
    <property type="nucleotide sequence ID" value="NZ_CP122979.1"/>
</dbReference>
<keyword evidence="2" id="KW-0540">Nuclease</keyword>
<feature type="domain" description="Restriction endonuclease type II DpnII-like" evidence="1">
    <location>
        <begin position="8"/>
        <end position="117"/>
    </location>
</feature>
<dbReference type="EC" id="3.1.21.4" evidence="2"/>
<proteinExistence type="predicted"/>
<sequence length="127" mass="15337">MQKIWYFYKKTKKFKELNNLKFSINEDILNRKADFILIKNNKIINIEVNYFFSSGSKPEEIVDSYINRKNDLKQNNIEFILISDGLCWNNEFKSQLNKVFKYIDLMNFYMASNGYLEDIIKTYLDIK</sequence>
<protein>
    <submittedName>
        <fullName evidence="2">DpnII family type II restriction endonuclease</fullName>
        <ecNumber evidence="2">3.1.21.4</ecNumber>
    </submittedName>
</protein>
<dbReference type="Proteomes" id="UP001179842">
    <property type="component" value="Chromosome"/>
</dbReference>
<organism evidence="2 3">
    <name type="scientific">Mesomycoplasma lagogenitalium</name>
    <dbReference type="NCBI Taxonomy" id="171286"/>
    <lineage>
        <taxon>Bacteria</taxon>
        <taxon>Bacillati</taxon>
        <taxon>Mycoplasmatota</taxon>
        <taxon>Mycoplasmoidales</taxon>
        <taxon>Metamycoplasmataceae</taxon>
        <taxon>Mesomycoplasma</taxon>
    </lineage>
</organism>
<dbReference type="Pfam" id="PF04556">
    <property type="entry name" value="DpnII"/>
    <property type="match status" value="1"/>
</dbReference>
<gene>
    <name evidence="2" type="ORF">QEG99_00655</name>
</gene>
<reference evidence="2" key="1">
    <citation type="submission" date="2023-04" db="EMBL/GenBank/DDBJ databases">
        <title>Completed genome of Mycoplasma lagogenitalium type strain 12MS.</title>
        <authorList>
            <person name="Spergser J."/>
        </authorList>
    </citation>
    <scope>NUCLEOTIDE SEQUENCE</scope>
    <source>
        <strain evidence="2">12MS</strain>
    </source>
</reference>
<evidence type="ECO:0000313" key="2">
    <source>
        <dbReference type="EMBL" id="WGI36787.1"/>
    </source>
</evidence>
<dbReference type="EMBL" id="CP122979">
    <property type="protein sequence ID" value="WGI36787.1"/>
    <property type="molecule type" value="Genomic_DNA"/>
</dbReference>
<keyword evidence="2" id="KW-0378">Hydrolase</keyword>